<evidence type="ECO:0000256" key="1">
    <source>
        <dbReference type="SAM" id="MobiDB-lite"/>
    </source>
</evidence>
<evidence type="ECO:0000313" key="3">
    <source>
        <dbReference type="Proteomes" id="UP000007151"/>
    </source>
</evidence>
<evidence type="ECO:0000313" key="2">
    <source>
        <dbReference type="EMBL" id="OWR44204.1"/>
    </source>
</evidence>
<dbReference type="Proteomes" id="UP000007151">
    <property type="component" value="Unassembled WGS sequence"/>
</dbReference>
<gene>
    <name evidence="2" type="ORF">KGM_215530</name>
</gene>
<dbReference type="EMBL" id="AGBW02012925">
    <property type="protein sequence ID" value="OWR44204.1"/>
    <property type="molecule type" value="Genomic_DNA"/>
</dbReference>
<protein>
    <submittedName>
        <fullName evidence="2">Uncharacterized protein</fullName>
    </submittedName>
</protein>
<name>A0A212ERY1_DANPL</name>
<keyword evidence="3" id="KW-1185">Reference proteome</keyword>
<proteinExistence type="predicted"/>
<sequence>MSFSFHSRIRASGALESDNGPEALP</sequence>
<dbReference type="KEGG" id="dpl:KGM_215530"/>
<dbReference type="AlphaFoldDB" id="A0A212ERY1"/>
<dbReference type="InParanoid" id="A0A212ERY1"/>
<feature type="region of interest" description="Disordered" evidence="1">
    <location>
        <begin position="1"/>
        <end position="25"/>
    </location>
</feature>
<organism evidence="2 3">
    <name type="scientific">Danaus plexippus plexippus</name>
    <dbReference type="NCBI Taxonomy" id="278856"/>
    <lineage>
        <taxon>Eukaryota</taxon>
        <taxon>Metazoa</taxon>
        <taxon>Ecdysozoa</taxon>
        <taxon>Arthropoda</taxon>
        <taxon>Hexapoda</taxon>
        <taxon>Insecta</taxon>
        <taxon>Pterygota</taxon>
        <taxon>Neoptera</taxon>
        <taxon>Endopterygota</taxon>
        <taxon>Lepidoptera</taxon>
        <taxon>Glossata</taxon>
        <taxon>Ditrysia</taxon>
        <taxon>Papilionoidea</taxon>
        <taxon>Nymphalidae</taxon>
        <taxon>Danainae</taxon>
        <taxon>Danaini</taxon>
        <taxon>Danaina</taxon>
        <taxon>Danaus</taxon>
        <taxon>Danaus</taxon>
    </lineage>
</organism>
<comment type="caution">
    <text evidence="2">The sequence shown here is derived from an EMBL/GenBank/DDBJ whole genome shotgun (WGS) entry which is preliminary data.</text>
</comment>
<accession>A0A212ERY1</accession>
<reference evidence="2 3" key="1">
    <citation type="journal article" date="2011" name="Cell">
        <title>The monarch butterfly genome yields insights into long-distance migration.</title>
        <authorList>
            <person name="Zhan S."/>
            <person name="Merlin C."/>
            <person name="Boore J.L."/>
            <person name="Reppert S.M."/>
        </authorList>
    </citation>
    <scope>NUCLEOTIDE SEQUENCE [LARGE SCALE GENOMIC DNA]</scope>
    <source>
        <strain evidence="2">F-2</strain>
    </source>
</reference>